<feature type="non-terminal residue" evidence="2">
    <location>
        <position position="1"/>
    </location>
</feature>
<protein>
    <recommendedName>
        <fullName evidence="4">Retrotransposon gag domain-containing protein</fullName>
    </recommendedName>
</protein>
<proteinExistence type="predicted"/>
<dbReference type="Proteomes" id="UP000242814">
    <property type="component" value="Unassembled WGS sequence"/>
</dbReference>
<dbReference type="VEuPathDB" id="FungiDB:PADG_06361"/>
<feature type="compositionally biased region" description="Basic and acidic residues" evidence="1">
    <location>
        <begin position="127"/>
        <end position="136"/>
    </location>
</feature>
<evidence type="ECO:0008006" key="4">
    <source>
        <dbReference type="Google" id="ProtNLM"/>
    </source>
</evidence>
<sequence>TPITWDEFYNWIHANIIDPDKASQDYELKYQALRQSEGQTVHDFVSTLQSIEGHLEKYSDYQQKMHLFDKILPSLHAEFERYAVKLCDLFYDAFITKLSIVESNILKTITSVDTTTQRKSATHRKGPHDDTSTAPKKESWKCKKCSDIWCDVH</sequence>
<dbReference type="VEuPathDB" id="FungiDB:PABG_07122"/>
<dbReference type="AlphaFoldDB" id="A0A1D2J959"/>
<dbReference type="EMBL" id="LZYO01000281">
    <property type="protein sequence ID" value="ODH20476.1"/>
    <property type="molecule type" value="Genomic_DNA"/>
</dbReference>
<reference evidence="2 3" key="1">
    <citation type="submission" date="2016-06" db="EMBL/GenBank/DDBJ databases">
        <authorList>
            <person name="Kjaerup R.B."/>
            <person name="Dalgaard T.S."/>
            <person name="Juul-Madsen H.R."/>
        </authorList>
    </citation>
    <scope>NUCLEOTIDE SEQUENCE [LARGE SCALE GENOMIC DNA]</scope>
    <source>
        <strain evidence="2 3">Pb300</strain>
    </source>
</reference>
<organism evidence="2 3">
    <name type="scientific">Paracoccidioides brasiliensis</name>
    <dbReference type="NCBI Taxonomy" id="121759"/>
    <lineage>
        <taxon>Eukaryota</taxon>
        <taxon>Fungi</taxon>
        <taxon>Dikarya</taxon>
        <taxon>Ascomycota</taxon>
        <taxon>Pezizomycotina</taxon>
        <taxon>Eurotiomycetes</taxon>
        <taxon>Eurotiomycetidae</taxon>
        <taxon>Onygenales</taxon>
        <taxon>Ajellomycetaceae</taxon>
        <taxon>Paracoccidioides</taxon>
    </lineage>
</organism>
<comment type="caution">
    <text evidence="2">The sequence shown here is derived from an EMBL/GenBank/DDBJ whole genome shotgun (WGS) entry which is preliminary data.</text>
</comment>
<accession>A0A1D2J959</accession>
<name>A0A1D2J959_PARBR</name>
<feature type="region of interest" description="Disordered" evidence="1">
    <location>
        <begin position="116"/>
        <end position="136"/>
    </location>
</feature>
<evidence type="ECO:0000256" key="1">
    <source>
        <dbReference type="SAM" id="MobiDB-lite"/>
    </source>
</evidence>
<evidence type="ECO:0000313" key="2">
    <source>
        <dbReference type="EMBL" id="ODH20476.1"/>
    </source>
</evidence>
<gene>
    <name evidence="2" type="ORF">ACO22_05890</name>
</gene>
<evidence type="ECO:0000313" key="3">
    <source>
        <dbReference type="Proteomes" id="UP000242814"/>
    </source>
</evidence>